<reference evidence="2 3" key="1">
    <citation type="submission" date="2016-02" db="EMBL/GenBank/DDBJ databases">
        <title>Genome analysis of coral dinoflagellate symbionts highlights evolutionary adaptations to a symbiotic lifestyle.</title>
        <authorList>
            <person name="Aranda M."/>
            <person name="Li Y."/>
            <person name="Liew Y.J."/>
            <person name="Baumgarten S."/>
            <person name="Simakov O."/>
            <person name="Wilson M."/>
            <person name="Piel J."/>
            <person name="Ashoor H."/>
            <person name="Bougouffa S."/>
            <person name="Bajic V.B."/>
            <person name="Ryu T."/>
            <person name="Ravasi T."/>
            <person name="Bayer T."/>
            <person name="Micklem G."/>
            <person name="Kim H."/>
            <person name="Bhak J."/>
            <person name="Lajeunesse T.C."/>
            <person name="Voolstra C.R."/>
        </authorList>
    </citation>
    <scope>NUCLEOTIDE SEQUENCE [LARGE SCALE GENOMIC DNA]</scope>
    <source>
        <strain evidence="2 3">CCMP2467</strain>
    </source>
</reference>
<dbReference type="EMBL" id="LSRX01000251">
    <property type="protein sequence ID" value="OLQ02861.1"/>
    <property type="molecule type" value="Genomic_DNA"/>
</dbReference>
<comment type="caution">
    <text evidence="2">The sequence shown here is derived from an EMBL/GenBank/DDBJ whole genome shotgun (WGS) entry which is preliminary data.</text>
</comment>
<dbReference type="SUPFAM" id="SSF57184">
    <property type="entry name" value="Growth factor receptor domain"/>
    <property type="match status" value="1"/>
</dbReference>
<dbReference type="SUPFAM" id="SSF53850">
    <property type="entry name" value="Periplasmic binding protein-like II"/>
    <property type="match status" value="1"/>
</dbReference>
<feature type="transmembrane region" description="Helical" evidence="1">
    <location>
        <begin position="876"/>
        <end position="897"/>
    </location>
</feature>
<evidence type="ECO:0000313" key="3">
    <source>
        <dbReference type="Proteomes" id="UP000186817"/>
    </source>
</evidence>
<evidence type="ECO:0008006" key="4">
    <source>
        <dbReference type="Google" id="ProtNLM"/>
    </source>
</evidence>
<feature type="transmembrane region" description="Helical" evidence="1">
    <location>
        <begin position="689"/>
        <end position="710"/>
    </location>
</feature>
<protein>
    <recommendedName>
        <fullName evidence="4">Tyrosine-protein kinase ephrin type A/B receptor-like domain-containing protein</fullName>
    </recommendedName>
</protein>
<evidence type="ECO:0000256" key="1">
    <source>
        <dbReference type="SAM" id="Phobius"/>
    </source>
</evidence>
<sequence length="1089" mass="120354">MLLSVLLVAHVYTNGNLRSWKGEGTRVIIYNFNVAWEEEKDEVGQMLKPNKQVPRRLPCLRGHWRLQVMTFLCGLFFRAIPEVQRALIKTRDGADIPIGFFQGAWESAYLTSEIARILVEEVLGYHTWIHPADGRSAVVTPYALAGCLDFNNATNQQCGINETRLHVCVDCWSATYASVVEDMKETFPHLIPVDLGSMGYEGEESMYLTKDVLQQAMDAEGLTLDFYRGYNLTHHNPKQYFDSIDTINLADLFLCEETDFYKPEAMADYARWTGDAAGVQMLANGNYAAKCHAGKWWISPQCRSDTSTCIPVITAGAGWKLQAMMFWSTTYGFPAAIAVANSWGNYVSIVSTTRSLYYWWVPDATFITQQPQSIVFPPYSASEWAQGNMRTAASGTYISKSVSSNFANQAPKVSSFIAGVNFELAELMDLLLTIATGTLRYDVACQWVRDNKQRWQEWLPIETNCITGFGLADAAGNFVMDRANATSCEVCTPGKFSQEYLDITGKERSDQLHAMSTWELHRLIEASLGVCVSCGEGLYCPVGSTVERLRNGSSEARPEVLPMYFSSMEVPLENYRCQSHCPGGTPGSCDGGRVGRTCSECPDNFYSTGNQCTECGVAMPVLWVLGIGILVCGIFSYYYLLTSSYTAKERVLTCTTCSFGMMVSLFQNLGVIQTESVPWPTGLKDFLGFFQIFLLDLDSLGFSCIAGGPVQRFAGNCALFFVVLYGLVGTAFLTNLLPRRLSWLAWQKYKTMSTIGQFCQVSFTTMTNIGLVPFMCYRHPAGSESVLKYSDVFCNSAEHTLMQLLGIAVLALSGAFLASCFFFAWKAPSWSGKAIQGGVRFLIFRFRPNVWWFGLVLLTRGPLLSMPAVAAPNMPAVQFVCLLGILLLSLQLQVWYLPWKAPILNLVDGVTNLLLVMLLAIGLGRLGPDPEDGPEVLDSLAAAISAMMMMSVLGLMLVLAVAALFYKKALGGNDEQWIMNLGKPPSSKDFCNTLSNFLRSQQDMQEKEVQRVVEVLCLYDYCDVNASIVLLSTELGFRSKLTDALASSRITSAGSFASVPAGSKTKQLDARVDNVAEEGVCHENSAFSF</sequence>
<feature type="transmembrane region" description="Helical" evidence="1">
    <location>
        <begin position="909"/>
        <end position="928"/>
    </location>
</feature>
<dbReference type="AlphaFoldDB" id="A0A1Q9E612"/>
<accession>A0A1Q9E612</accession>
<feature type="transmembrane region" description="Helical" evidence="1">
    <location>
        <begin position="651"/>
        <end position="669"/>
    </location>
</feature>
<evidence type="ECO:0000313" key="2">
    <source>
        <dbReference type="EMBL" id="OLQ02861.1"/>
    </source>
</evidence>
<feature type="transmembrane region" description="Helical" evidence="1">
    <location>
        <begin position="717"/>
        <end position="737"/>
    </location>
</feature>
<keyword evidence="1" id="KW-1133">Transmembrane helix</keyword>
<proteinExistence type="predicted"/>
<feature type="transmembrane region" description="Helical" evidence="1">
    <location>
        <begin position="850"/>
        <end position="870"/>
    </location>
</feature>
<gene>
    <name evidence="2" type="ORF">AK812_SmicGene14236</name>
</gene>
<feature type="transmembrane region" description="Helical" evidence="1">
    <location>
        <begin position="617"/>
        <end position="639"/>
    </location>
</feature>
<dbReference type="OrthoDB" id="448730at2759"/>
<name>A0A1Q9E612_SYMMI</name>
<organism evidence="2 3">
    <name type="scientific">Symbiodinium microadriaticum</name>
    <name type="common">Dinoflagellate</name>
    <name type="synonym">Zooxanthella microadriatica</name>
    <dbReference type="NCBI Taxonomy" id="2951"/>
    <lineage>
        <taxon>Eukaryota</taxon>
        <taxon>Sar</taxon>
        <taxon>Alveolata</taxon>
        <taxon>Dinophyceae</taxon>
        <taxon>Suessiales</taxon>
        <taxon>Symbiodiniaceae</taxon>
        <taxon>Symbiodinium</taxon>
    </lineage>
</organism>
<keyword evidence="3" id="KW-1185">Reference proteome</keyword>
<keyword evidence="1" id="KW-0472">Membrane</keyword>
<dbReference type="Proteomes" id="UP000186817">
    <property type="component" value="Unassembled WGS sequence"/>
</dbReference>
<keyword evidence="1" id="KW-0812">Transmembrane</keyword>
<feature type="transmembrane region" description="Helical" evidence="1">
    <location>
        <begin position="801"/>
        <end position="825"/>
    </location>
</feature>
<feature type="transmembrane region" description="Helical" evidence="1">
    <location>
        <begin position="940"/>
        <end position="966"/>
    </location>
</feature>
<dbReference type="InterPro" id="IPR009030">
    <property type="entry name" value="Growth_fac_rcpt_cys_sf"/>
</dbReference>